<dbReference type="GO" id="GO:0016020">
    <property type="term" value="C:membrane"/>
    <property type="evidence" value="ECO:0007669"/>
    <property type="project" value="InterPro"/>
</dbReference>
<dbReference type="PROSITE" id="PS51551">
    <property type="entry name" value="EPHRIN_RBD_2"/>
    <property type="match status" value="1"/>
</dbReference>
<protein>
    <submittedName>
        <fullName evidence="4">Ephrin RBD domain-containing protein</fullName>
    </submittedName>
</protein>
<dbReference type="Gene3D" id="2.60.40.420">
    <property type="entry name" value="Cupredoxins - blue copper proteins"/>
    <property type="match status" value="1"/>
</dbReference>
<organism evidence="3 4">
    <name type="scientific">Parascaris equorum</name>
    <name type="common">Equine roundworm</name>
    <dbReference type="NCBI Taxonomy" id="6256"/>
    <lineage>
        <taxon>Eukaryota</taxon>
        <taxon>Metazoa</taxon>
        <taxon>Ecdysozoa</taxon>
        <taxon>Nematoda</taxon>
        <taxon>Chromadorea</taxon>
        <taxon>Rhabditida</taxon>
        <taxon>Spirurina</taxon>
        <taxon>Ascaridomorpha</taxon>
        <taxon>Ascaridoidea</taxon>
        <taxon>Ascarididae</taxon>
        <taxon>Parascaris</taxon>
    </lineage>
</organism>
<feature type="domain" description="Ephrin RBD" evidence="2">
    <location>
        <begin position="1"/>
        <end position="92"/>
    </location>
</feature>
<dbReference type="AlphaFoldDB" id="A0A914R9M4"/>
<reference evidence="4" key="1">
    <citation type="submission" date="2022-11" db="UniProtKB">
        <authorList>
            <consortium name="WormBaseParasite"/>
        </authorList>
    </citation>
    <scope>IDENTIFICATION</scope>
</reference>
<sequence length="92" mass="10504">MVRIIHRTRENEKALKESLLTSLLMAYSFRDTQHEPADIDAEKMDSLVSRFGYENCALDETAKVVGRCADPYVPLTIRTVFRQFTPLPSGLE</sequence>
<evidence type="ECO:0000259" key="2">
    <source>
        <dbReference type="PROSITE" id="PS51551"/>
    </source>
</evidence>
<comment type="caution">
    <text evidence="1">Lacks conserved residue(s) required for the propagation of feature annotation.</text>
</comment>
<accession>A0A914R9M4</accession>
<dbReference type="InterPro" id="IPR008972">
    <property type="entry name" value="Cupredoxin"/>
</dbReference>
<dbReference type="WBParaSite" id="PEQ_0000336701-mRNA-1">
    <property type="protein sequence ID" value="PEQ_0000336701-mRNA-1"/>
    <property type="gene ID" value="PEQ_0000336701"/>
</dbReference>
<proteinExistence type="inferred from homology"/>
<dbReference type="InterPro" id="IPR001799">
    <property type="entry name" value="Ephrin_RBD"/>
</dbReference>
<keyword evidence="3" id="KW-1185">Reference proteome</keyword>
<dbReference type="SUPFAM" id="SSF49503">
    <property type="entry name" value="Cupredoxins"/>
    <property type="match status" value="1"/>
</dbReference>
<comment type="similarity">
    <text evidence="1">Belongs to the ephrin family.</text>
</comment>
<name>A0A914R9M4_PAREQ</name>
<evidence type="ECO:0000313" key="4">
    <source>
        <dbReference type="WBParaSite" id="PEQ_0000336701-mRNA-1"/>
    </source>
</evidence>
<evidence type="ECO:0000256" key="1">
    <source>
        <dbReference type="PROSITE-ProRule" id="PRU00884"/>
    </source>
</evidence>
<evidence type="ECO:0000313" key="3">
    <source>
        <dbReference type="Proteomes" id="UP000887564"/>
    </source>
</evidence>
<dbReference type="Proteomes" id="UP000887564">
    <property type="component" value="Unplaced"/>
</dbReference>